<dbReference type="InterPro" id="IPR003961">
    <property type="entry name" value="FN3_dom"/>
</dbReference>
<dbReference type="Pfam" id="PF00395">
    <property type="entry name" value="SLH"/>
    <property type="match status" value="3"/>
</dbReference>
<comment type="subcellular location">
    <subcellularLocation>
        <location evidence="1">Cell envelope</location>
    </subcellularLocation>
</comment>
<protein>
    <submittedName>
        <fullName evidence="5">S-layer homology domain-containing protein</fullName>
    </submittedName>
</protein>
<dbReference type="NCBIfam" id="TIGR02543">
    <property type="entry name" value="List_Bact_rpt"/>
    <property type="match status" value="1"/>
</dbReference>
<name>A0A9X4KZS0_9BACL</name>
<dbReference type="InterPro" id="IPR013378">
    <property type="entry name" value="InlB-like_B-rpt"/>
</dbReference>
<feature type="region of interest" description="Disordered" evidence="2">
    <location>
        <begin position="1329"/>
        <end position="1357"/>
    </location>
</feature>
<accession>A0A9X4KZS0</accession>
<dbReference type="InterPro" id="IPR013783">
    <property type="entry name" value="Ig-like_fold"/>
</dbReference>
<comment type="caution">
    <text evidence="5">The sequence shown here is derived from an EMBL/GenBank/DDBJ whole genome shotgun (WGS) entry which is preliminary data.</text>
</comment>
<dbReference type="Gene3D" id="1.20.1270.70">
    <property type="entry name" value="Designed single chain three-helix bundle"/>
    <property type="match status" value="1"/>
</dbReference>
<evidence type="ECO:0000256" key="2">
    <source>
        <dbReference type="SAM" id="MobiDB-lite"/>
    </source>
</evidence>
<reference evidence="5" key="1">
    <citation type="submission" date="2022-10" db="EMBL/GenBank/DDBJ databases">
        <title>Comparative genomic analysis of Cohnella hashimotonis sp. nov., isolated from the International Space Station.</title>
        <authorList>
            <person name="Simpson A."/>
            <person name="Venkateswaran K."/>
        </authorList>
    </citation>
    <scope>NUCLEOTIDE SEQUENCE</scope>
    <source>
        <strain evidence="5">DSM 28161</strain>
    </source>
</reference>
<dbReference type="RefSeq" id="WP_277537432.1">
    <property type="nucleotide sequence ID" value="NZ_JAPDIA010000008.1"/>
</dbReference>
<proteinExistence type="predicted"/>
<dbReference type="SUPFAM" id="SSF48208">
    <property type="entry name" value="Six-hairpin glycosidases"/>
    <property type="match status" value="1"/>
</dbReference>
<feature type="domain" description="Fibronectin type-III" evidence="3">
    <location>
        <begin position="1379"/>
        <end position="1471"/>
    </location>
</feature>
<dbReference type="PANTHER" id="PTHR43308">
    <property type="entry name" value="OUTER MEMBRANE PROTEIN ALPHA-RELATED"/>
    <property type="match status" value="1"/>
</dbReference>
<dbReference type="PROSITE" id="PS51272">
    <property type="entry name" value="SLH"/>
    <property type="match status" value="3"/>
</dbReference>
<dbReference type="Gene3D" id="1.50.10.10">
    <property type="match status" value="1"/>
</dbReference>
<dbReference type="Gene3D" id="2.60.40.10">
    <property type="entry name" value="Immunoglobulins"/>
    <property type="match status" value="1"/>
</dbReference>
<feature type="domain" description="SLH" evidence="4">
    <location>
        <begin position="1773"/>
        <end position="1831"/>
    </location>
</feature>
<feature type="compositionally biased region" description="Polar residues" evidence="2">
    <location>
        <begin position="1339"/>
        <end position="1351"/>
    </location>
</feature>
<feature type="domain" description="SLH" evidence="4">
    <location>
        <begin position="1832"/>
        <end position="1892"/>
    </location>
</feature>
<feature type="domain" description="SLH" evidence="4">
    <location>
        <begin position="1708"/>
        <end position="1771"/>
    </location>
</feature>
<dbReference type="CDD" id="cd00063">
    <property type="entry name" value="FN3"/>
    <property type="match status" value="1"/>
</dbReference>
<dbReference type="Proteomes" id="UP001153404">
    <property type="component" value="Unassembled WGS sequence"/>
</dbReference>
<dbReference type="SMART" id="SM00060">
    <property type="entry name" value="FN3"/>
    <property type="match status" value="1"/>
</dbReference>
<evidence type="ECO:0000313" key="5">
    <source>
        <dbReference type="EMBL" id="MDG0813466.1"/>
    </source>
</evidence>
<dbReference type="Pfam" id="PF09479">
    <property type="entry name" value="Flg_new"/>
    <property type="match status" value="1"/>
</dbReference>
<evidence type="ECO:0000259" key="3">
    <source>
        <dbReference type="PROSITE" id="PS50853"/>
    </source>
</evidence>
<dbReference type="PANTHER" id="PTHR43308:SF5">
    <property type="entry name" value="S-LAYER PROTEIN _ PEPTIDOGLYCAN ENDO-BETA-N-ACETYLGLUCOSAMINIDASE"/>
    <property type="match status" value="1"/>
</dbReference>
<dbReference type="SUPFAM" id="SSF49265">
    <property type="entry name" value="Fibronectin type III"/>
    <property type="match status" value="1"/>
</dbReference>
<dbReference type="GO" id="GO:0005975">
    <property type="term" value="P:carbohydrate metabolic process"/>
    <property type="evidence" value="ECO:0007669"/>
    <property type="project" value="InterPro"/>
</dbReference>
<dbReference type="InterPro" id="IPR012341">
    <property type="entry name" value="6hp_glycosidase-like_sf"/>
</dbReference>
<evidence type="ECO:0000256" key="1">
    <source>
        <dbReference type="ARBA" id="ARBA00004196"/>
    </source>
</evidence>
<organism evidence="5 6">
    <name type="scientific">Cohnella rhizosphaerae</name>
    <dbReference type="NCBI Taxonomy" id="1457232"/>
    <lineage>
        <taxon>Bacteria</taxon>
        <taxon>Bacillati</taxon>
        <taxon>Bacillota</taxon>
        <taxon>Bacilli</taxon>
        <taxon>Bacillales</taxon>
        <taxon>Paenibacillaceae</taxon>
        <taxon>Cohnella</taxon>
    </lineage>
</organism>
<dbReference type="InterPro" id="IPR008928">
    <property type="entry name" value="6-hairpin_glycosidase_sf"/>
</dbReference>
<evidence type="ECO:0000259" key="4">
    <source>
        <dbReference type="PROSITE" id="PS51272"/>
    </source>
</evidence>
<dbReference type="InterPro" id="IPR042229">
    <property type="entry name" value="Listeria/Bacterioides_rpt_sf"/>
</dbReference>
<gene>
    <name evidence="5" type="ORF">OMP40_32395</name>
</gene>
<dbReference type="InterPro" id="IPR051465">
    <property type="entry name" value="Cell_Envelope_Struct_Comp"/>
</dbReference>
<dbReference type="GO" id="GO:0030313">
    <property type="term" value="C:cell envelope"/>
    <property type="evidence" value="ECO:0007669"/>
    <property type="project" value="UniProtKB-SubCell"/>
</dbReference>
<dbReference type="PROSITE" id="PS50853">
    <property type="entry name" value="FN3"/>
    <property type="match status" value="1"/>
</dbReference>
<dbReference type="InterPro" id="IPR036116">
    <property type="entry name" value="FN3_sf"/>
</dbReference>
<sequence>MAYHDPSIIGFGGASAYIAPTETGKGDNKAGPQAYSIAFSSGSFVEDVSKRVDYPSYWTSEYNGNGLKVTVKKFITDHNSAVTLLDIQNTSGSAKTFDVTASSQLAKSASGNELLGQYNAPFNNTTIYPKLSGDGMTSGNGKLKRTLALSAGQTQSMKVVMGFITPEIPESAAEYDTFKSYDNNTAFKKQVQTYNAWWADNVPYIDVPDPYVKKMAYYRWWIVRFNTLDANSTNYKYPVYMEGVLGYNNSIPVSLPWQLEEGRYLRDPVYNYGTWLLAGRTAKGANFTDNPGNPQWKMDHSFQYISKAGWESYKVFGGQASFLNQVAQYGENDVRTNKERRDSNGNNLLEDQYDAWDGDTVANFYAAHQDKVDATSAEWANAQAVAQMYAYGGNADKAAAIQTMADGFRDALLNDLWDSSSKQFLNKTLDGQLNPWRDINNYYVFQQGMVPVDNPDYREALKPWSDNAQFVTTFPAYVSNLQDYNAAKAQGKNPSRNFAPAISAVTLSIFANAIKQYPTDYISTEMYKNLLYWYTWTMYVNGDSNYPDANEYFSDWNGTDMWRSWIHHNFHSTYNTRLIEDVFGLVPRTDDSIELNPMDIGWDRFAANNIRYHNRDLSVVWVKPGSPTAYEGVPEGLSIYIDGKRVATVDKLAHIVWNSRTGNVTVVSGTAGVSYSDSDTGLLQADEVSFTSGRVAEVLASAAQDANPEVIDLSHAGLNSLGFGSGSDEIKRYQTFTANSNGVLHSIYVKVKKTGGAGQSDLLAELYATQDNVPTGAPLASGTVSASAIGNDYSVVNIPLDYAGLVDSAKYAIVLSQVSPSSSRYAWAATIGATSPSQQLGKWNGSAWVDESGVGKGWLKVYAQTTNEPSREAAVTSTRYKVNDQSKTIDGVNDDSLDDFLAAVEASPGASVQVFKADRTTPATDIQNGYQLVVTAEDQATSNVYTVRTDMSTINLSSDGNANLDFGTTTGSQVKRYQTFIARTGYPNLSGIDLKLMNANARDDATVELYAVDENGFPTGPALAHGEIEKSDIVNGVITHADLVYQGLIAGKTYAIVLGQKTLSSDGNDYRWYSSASMTDPNWWQTSAQNPKVKQDGQIVTSGKYDGSSWMDESHVGTYWLKVYTSAAVYKGDLANKIAAAQSLQASAYSTVSWTALQTALEAAIDVNNNVGASQADVNAALEALQSAIDGLEPYVNPDASVIDLSHDGNADLDFGTTLGSQVKRYQTFIARAGYTELSGVDVKIMNKNALDDATVELYEVNEGGLPTGAALAHSTIAKDQIGGNATIVHADLGYKGLVAGQKYAIVLGQSTIAEDGSDYRWMASADTSNPDWWKPDAQNPQVRQDGQDLSSGKYDGSGWVDESHVGDYWLKVDTKVQAPNAPTGLTAIAGNGQVALTWNPAQQSVTYSVYRGTASGSYDPTPVATVNSPNYTATGLTNRTTYYFAVKATNEAGASSDFSSEVSATPTANLSVTYDGNGASAGSVPLDGKAYEQGDTVSVFGNTGNLEKTGYTFEGWNTAADGSGTNYGPGASFAMGAANVTLYAKWTYRSTDEHSGSGPSSTPQTDTVISTNGKITLPVGKKGELSLGDAVKVVIPADAIGKELQLTVDIVTDTQSLIASKDTLVSPVFEILKNFSENFSKEITLTFTFDPTMLKKGQKPSVFYYDESKQNWVEVGGLTNGNTITVKVNHLTKYAVFAVGQGTDGANQLNLFDDIAGHWAEANIKQAVSAGIIKGYPDGTFKPNRTVTRAEFAVMLMNVLKPQDDGAGPATFADREKIGAWAQHAVAQAVQASIIKGYEDGSFRPDAAITRPEMAVSVARALGQSSGDAAATGFADDKDIPAWARGAVAAMKESGIIEGKGANQFAPGDKTTRAEAVTVLLKVLSYKNKDK</sequence>
<evidence type="ECO:0000313" key="6">
    <source>
        <dbReference type="Proteomes" id="UP001153404"/>
    </source>
</evidence>
<keyword evidence="6" id="KW-1185">Reference proteome</keyword>
<dbReference type="EMBL" id="JAPDIA010000008">
    <property type="protein sequence ID" value="MDG0813466.1"/>
    <property type="molecule type" value="Genomic_DNA"/>
</dbReference>
<dbReference type="Pfam" id="PF00041">
    <property type="entry name" value="fn3"/>
    <property type="match status" value="1"/>
</dbReference>
<dbReference type="InterPro" id="IPR001119">
    <property type="entry name" value="SLH_dom"/>
</dbReference>
<dbReference type="Gene3D" id="2.60.40.4270">
    <property type="entry name" value="Listeria-Bacteroides repeat domain"/>
    <property type="match status" value="1"/>
</dbReference>